<dbReference type="Pfam" id="PF02318">
    <property type="entry name" value="FYVE_2"/>
    <property type="match status" value="1"/>
</dbReference>
<dbReference type="PANTHER" id="PTHR45729:SF6">
    <property type="entry name" value="RABPHILIN, ISOFORM A"/>
    <property type="match status" value="1"/>
</dbReference>
<dbReference type="PANTHER" id="PTHR45729">
    <property type="entry name" value="RABPHILIN, ISOFORM A"/>
    <property type="match status" value="1"/>
</dbReference>
<organism evidence="7 8">
    <name type="scientific">Daphnia galeata</name>
    <dbReference type="NCBI Taxonomy" id="27404"/>
    <lineage>
        <taxon>Eukaryota</taxon>
        <taxon>Metazoa</taxon>
        <taxon>Ecdysozoa</taxon>
        <taxon>Arthropoda</taxon>
        <taxon>Crustacea</taxon>
        <taxon>Branchiopoda</taxon>
        <taxon>Diplostraca</taxon>
        <taxon>Cladocera</taxon>
        <taxon>Anomopoda</taxon>
        <taxon>Daphniidae</taxon>
        <taxon>Daphnia</taxon>
    </lineage>
</organism>
<evidence type="ECO:0000313" key="8">
    <source>
        <dbReference type="Proteomes" id="UP000789390"/>
    </source>
</evidence>
<dbReference type="OrthoDB" id="270970at2759"/>
<evidence type="ECO:0000259" key="6">
    <source>
        <dbReference type="PROSITE" id="PS50916"/>
    </source>
</evidence>
<dbReference type="GO" id="GO:0006886">
    <property type="term" value="P:intracellular protein transport"/>
    <property type="evidence" value="ECO:0007669"/>
    <property type="project" value="InterPro"/>
</dbReference>
<keyword evidence="2 4" id="KW-0863">Zinc-finger</keyword>
<dbReference type="PROSITE" id="PS50178">
    <property type="entry name" value="ZF_FYVE"/>
    <property type="match status" value="1"/>
</dbReference>
<dbReference type="InterPro" id="IPR041282">
    <property type="entry name" value="FYVE_2"/>
</dbReference>
<accession>A0A8J2RZB9</accession>
<feature type="domain" description="RabBD" evidence="6">
    <location>
        <begin position="60"/>
        <end position="184"/>
    </location>
</feature>
<dbReference type="InterPro" id="IPR017455">
    <property type="entry name" value="Znf_FYVE-rel"/>
</dbReference>
<dbReference type="Gene3D" id="3.30.40.10">
    <property type="entry name" value="Zinc/RING finger domain, C3HC4 (zinc finger)"/>
    <property type="match status" value="1"/>
</dbReference>
<feature type="domain" description="FYVE-type" evidence="5">
    <location>
        <begin position="109"/>
        <end position="172"/>
    </location>
</feature>
<reference evidence="7" key="1">
    <citation type="submission" date="2021-11" db="EMBL/GenBank/DDBJ databases">
        <authorList>
            <person name="Schell T."/>
        </authorList>
    </citation>
    <scope>NUCLEOTIDE SEQUENCE</scope>
    <source>
        <strain evidence="7">M5</strain>
    </source>
</reference>
<dbReference type="InterPro" id="IPR013083">
    <property type="entry name" value="Znf_RING/FYVE/PHD"/>
</dbReference>
<dbReference type="AlphaFoldDB" id="A0A8J2RZB9"/>
<comment type="caution">
    <text evidence="7">The sequence shown here is derived from an EMBL/GenBank/DDBJ whole genome shotgun (WGS) entry which is preliminary data.</text>
</comment>
<dbReference type="PROSITE" id="PS50916">
    <property type="entry name" value="RABBD"/>
    <property type="match status" value="1"/>
</dbReference>
<keyword evidence="8" id="KW-1185">Reference proteome</keyword>
<dbReference type="GO" id="GO:0006887">
    <property type="term" value="P:exocytosis"/>
    <property type="evidence" value="ECO:0007669"/>
    <property type="project" value="TreeGrafter"/>
</dbReference>
<evidence type="ECO:0000256" key="4">
    <source>
        <dbReference type="PROSITE-ProRule" id="PRU00091"/>
    </source>
</evidence>
<evidence type="ECO:0008006" key="9">
    <source>
        <dbReference type="Google" id="ProtNLM"/>
    </source>
</evidence>
<dbReference type="InterPro" id="IPR043566">
    <property type="entry name" value="Rabphilin/DOC2/Noc2"/>
</dbReference>
<dbReference type="InterPro" id="IPR010911">
    <property type="entry name" value="Rab_BD"/>
</dbReference>
<gene>
    <name evidence="7" type="ORF">DGAL_LOCUS13032</name>
</gene>
<dbReference type="EMBL" id="CAKKLH010000292">
    <property type="protein sequence ID" value="CAH0109551.1"/>
    <property type="molecule type" value="Genomic_DNA"/>
</dbReference>
<evidence type="ECO:0000313" key="7">
    <source>
        <dbReference type="EMBL" id="CAH0109551.1"/>
    </source>
</evidence>
<sequence length="185" mass="20835">MEDDGNPGDAWVCPNDRQLALRAKLHFGWSSAKSKRIDNTTTNVTTGNCWPPSQQTASRITSNEPLTQDEQDRVFKVIQRAEEVSVNEQLRVGKLVDRVRNIQKNAIGGDATNQCVLCGDYASVFLSWSLTSARHVTCKDCLKSVCQKCSVDTSVNPREPTYLCKLCSERRETWKKSGAWFYKIT</sequence>
<dbReference type="InterPro" id="IPR011011">
    <property type="entry name" value="Znf_FYVE_PHD"/>
</dbReference>
<keyword evidence="1" id="KW-0479">Metal-binding</keyword>
<evidence type="ECO:0000259" key="5">
    <source>
        <dbReference type="PROSITE" id="PS50178"/>
    </source>
</evidence>
<dbReference type="GO" id="GO:0008270">
    <property type="term" value="F:zinc ion binding"/>
    <property type="evidence" value="ECO:0007669"/>
    <property type="project" value="UniProtKB-KW"/>
</dbReference>
<keyword evidence="3" id="KW-0862">Zinc</keyword>
<evidence type="ECO:0000256" key="3">
    <source>
        <dbReference type="ARBA" id="ARBA00022833"/>
    </source>
</evidence>
<dbReference type="GO" id="GO:0031267">
    <property type="term" value="F:small GTPase binding"/>
    <property type="evidence" value="ECO:0007669"/>
    <property type="project" value="InterPro"/>
</dbReference>
<dbReference type="SUPFAM" id="SSF57903">
    <property type="entry name" value="FYVE/PHD zinc finger"/>
    <property type="match status" value="1"/>
</dbReference>
<evidence type="ECO:0000256" key="1">
    <source>
        <dbReference type="ARBA" id="ARBA00022723"/>
    </source>
</evidence>
<dbReference type="Proteomes" id="UP000789390">
    <property type="component" value="Unassembled WGS sequence"/>
</dbReference>
<protein>
    <recommendedName>
        <fullName evidence="9">Rabphilin</fullName>
    </recommendedName>
</protein>
<name>A0A8J2RZB9_9CRUS</name>
<evidence type="ECO:0000256" key="2">
    <source>
        <dbReference type="ARBA" id="ARBA00022771"/>
    </source>
</evidence>
<proteinExistence type="predicted"/>